<dbReference type="AlphaFoldDB" id="A0A9Q8PZX4"/>
<gene>
    <name evidence="2" type="ORF">MNY72_09080</name>
</gene>
<dbReference type="SUPFAM" id="SSF89623">
    <property type="entry name" value="Ribose/Galactose isomerase RpiB/AlsB"/>
    <property type="match status" value="1"/>
</dbReference>
<dbReference type="NCBIfam" id="TIGR00689">
    <property type="entry name" value="rpiB_lacA_lacB"/>
    <property type="match status" value="1"/>
</dbReference>
<dbReference type="Proteomes" id="UP000829116">
    <property type="component" value="Chromosome"/>
</dbReference>
<dbReference type="GO" id="GO:0016861">
    <property type="term" value="F:intramolecular oxidoreductase activity, interconverting aldoses and ketoses"/>
    <property type="evidence" value="ECO:0007669"/>
    <property type="project" value="UniProtKB-ARBA"/>
</dbReference>
<sequence>MAGNKIIIGADPSGFDLKNIVKSYLCEKGYHVDDITAEAPIGYCHVGDTVGKKISDKEYDLGFIFCGTGMGVSIVANKHSGVYCGVCESVTTAKLCKAINNCNILSMGGLLITPFKAKKMVDAFLDAEFSQGFSEATPDELKSGYCDVQNAEKRIFNR</sequence>
<keyword evidence="2" id="KW-0413">Isomerase</keyword>
<comment type="similarity">
    <text evidence="1">Belongs to the LacAB/RpiB family.</text>
</comment>
<accession>A0A9Q8PZX4</accession>
<dbReference type="EMBL" id="CP093245">
    <property type="protein sequence ID" value="UNH29549.1"/>
    <property type="molecule type" value="Genomic_DNA"/>
</dbReference>
<dbReference type="PIRSF" id="PIRSF005384">
    <property type="entry name" value="RpiB_LacA_B"/>
    <property type="match status" value="1"/>
</dbReference>
<name>A0A9Q8PZX4_9GAMM</name>
<protein>
    <submittedName>
        <fullName evidence="2">RpiB/LacA/LacB family sugar-phosphate isomerase</fullName>
    </submittedName>
</protein>
<dbReference type="RefSeq" id="WP_241541756.1">
    <property type="nucleotide sequence ID" value="NZ_CAWQWN010000001.1"/>
</dbReference>
<dbReference type="InterPro" id="IPR036569">
    <property type="entry name" value="RpiB_LacA_LacB_sf"/>
</dbReference>
<proteinExistence type="inferred from homology"/>
<evidence type="ECO:0000313" key="3">
    <source>
        <dbReference type="Proteomes" id="UP000829116"/>
    </source>
</evidence>
<reference evidence="2" key="1">
    <citation type="submission" date="2022-03" db="EMBL/GenBank/DDBJ databases">
        <title>ESBL-producing Moellerella wisconsensis and Escherichia marmotae isolated from wild game meat.</title>
        <authorList>
            <person name="Biggel M."/>
        </authorList>
    </citation>
    <scope>NUCLEOTIDE SEQUENCE</scope>
    <source>
        <strain evidence="2">W51</strain>
    </source>
</reference>
<evidence type="ECO:0000256" key="1">
    <source>
        <dbReference type="ARBA" id="ARBA00008754"/>
    </source>
</evidence>
<dbReference type="Pfam" id="PF02502">
    <property type="entry name" value="LacAB_rpiB"/>
    <property type="match status" value="1"/>
</dbReference>
<evidence type="ECO:0000313" key="2">
    <source>
        <dbReference type="EMBL" id="UNH29549.1"/>
    </source>
</evidence>
<dbReference type="Gene3D" id="3.40.1400.10">
    <property type="entry name" value="Sugar-phosphate isomerase, RpiB/LacA/LacB"/>
    <property type="match status" value="1"/>
</dbReference>
<dbReference type="PANTHER" id="PTHR30345:SF0">
    <property type="entry name" value="DNA DAMAGE-REPAIR_TOLERATION PROTEIN DRT102"/>
    <property type="match status" value="1"/>
</dbReference>
<dbReference type="InterPro" id="IPR003500">
    <property type="entry name" value="RpiB_LacA_LacB"/>
</dbReference>
<dbReference type="GO" id="GO:0005975">
    <property type="term" value="P:carbohydrate metabolic process"/>
    <property type="evidence" value="ECO:0007669"/>
    <property type="project" value="InterPro"/>
</dbReference>
<organism evidence="2 3">
    <name type="scientific">Moellerella wisconsensis</name>
    <dbReference type="NCBI Taxonomy" id="158849"/>
    <lineage>
        <taxon>Bacteria</taxon>
        <taxon>Pseudomonadati</taxon>
        <taxon>Pseudomonadota</taxon>
        <taxon>Gammaproteobacteria</taxon>
        <taxon>Enterobacterales</taxon>
        <taxon>Morganellaceae</taxon>
        <taxon>Moellerella</taxon>
    </lineage>
</organism>
<dbReference type="PANTHER" id="PTHR30345">
    <property type="entry name" value="RIBOSE-5-PHOSPHATE ISOMERASE B"/>
    <property type="match status" value="1"/>
</dbReference>